<dbReference type="STRING" id="1120923.SAMN02746095_01144"/>
<evidence type="ECO:0000256" key="6">
    <source>
        <dbReference type="ARBA" id="ARBA00022960"/>
    </source>
</evidence>
<dbReference type="Proteomes" id="UP000032668">
    <property type="component" value="Unassembled WGS sequence"/>
</dbReference>
<feature type="active site" description="Proton donor/acceptor" evidence="9">
    <location>
        <position position="158"/>
    </location>
</feature>
<dbReference type="GO" id="GO:0005576">
    <property type="term" value="C:extracellular region"/>
    <property type="evidence" value="ECO:0007669"/>
    <property type="project" value="TreeGrafter"/>
</dbReference>
<accession>A0A0D6PL54</accession>
<evidence type="ECO:0000256" key="9">
    <source>
        <dbReference type="PROSITE-ProRule" id="PRU01373"/>
    </source>
</evidence>
<dbReference type="CDD" id="cd16913">
    <property type="entry name" value="YkuD_like"/>
    <property type="match status" value="1"/>
</dbReference>
<dbReference type="GO" id="GO:0071972">
    <property type="term" value="F:peptidoglycan L,D-transpeptidase activity"/>
    <property type="evidence" value="ECO:0007669"/>
    <property type="project" value="TreeGrafter"/>
</dbReference>
<protein>
    <recommendedName>
        <fullName evidence="10">L,D-TPase catalytic domain-containing protein</fullName>
    </recommendedName>
</protein>
<keyword evidence="3" id="KW-0328">Glycosyltransferase</keyword>
<gene>
    <name evidence="11" type="ORF">Aam_127_027</name>
</gene>
<evidence type="ECO:0000256" key="2">
    <source>
        <dbReference type="ARBA" id="ARBA00005992"/>
    </source>
</evidence>
<keyword evidence="5" id="KW-0378">Hydrolase</keyword>
<dbReference type="PANTHER" id="PTHR30582">
    <property type="entry name" value="L,D-TRANSPEPTIDASE"/>
    <property type="match status" value="1"/>
</dbReference>
<comment type="pathway">
    <text evidence="1 9">Cell wall biogenesis; peptidoglycan biosynthesis.</text>
</comment>
<evidence type="ECO:0000256" key="5">
    <source>
        <dbReference type="ARBA" id="ARBA00022801"/>
    </source>
</evidence>
<dbReference type="PROSITE" id="PS52029">
    <property type="entry name" value="LD_TPASE"/>
    <property type="match status" value="1"/>
</dbReference>
<dbReference type="OrthoDB" id="9787225at2"/>
<comment type="caution">
    <text evidence="11">The sequence shown here is derived from an EMBL/GenBank/DDBJ whole genome shotgun (WGS) entry which is preliminary data.</text>
</comment>
<evidence type="ECO:0000256" key="8">
    <source>
        <dbReference type="ARBA" id="ARBA00023316"/>
    </source>
</evidence>
<name>A0A0D6PL54_9PROT</name>
<dbReference type="RefSeq" id="WP_158320182.1">
    <property type="nucleotide sequence ID" value="NZ_BANC01000125.1"/>
</dbReference>
<keyword evidence="4" id="KW-0808">Transferase</keyword>
<evidence type="ECO:0000259" key="10">
    <source>
        <dbReference type="PROSITE" id="PS52029"/>
    </source>
</evidence>
<dbReference type="PANTHER" id="PTHR30582:SF24">
    <property type="entry name" value="L,D-TRANSPEPTIDASE ERFK_SRFK-RELATED"/>
    <property type="match status" value="1"/>
</dbReference>
<evidence type="ECO:0000313" key="11">
    <source>
        <dbReference type="EMBL" id="GAN81948.1"/>
    </source>
</evidence>
<dbReference type="AlphaFoldDB" id="A0A0D6PL54"/>
<keyword evidence="7 9" id="KW-0573">Peptidoglycan synthesis</keyword>
<dbReference type="Pfam" id="PF03734">
    <property type="entry name" value="YkuD"/>
    <property type="match status" value="1"/>
</dbReference>
<dbReference type="SUPFAM" id="SSF141523">
    <property type="entry name" value="L,D-transpeptidase catalytic domain-like"/>
    <property type="match status" value="1"/>
</dbReference>
<keyword evidence="8 9" id="KW-0961">Cell wall biogenesis/degradation</keyword>
<evidence type="ECO:0000256" key="4">
    <source>
        <dbReference type="ARBA" id="ARBA00022679"/>
    </source>
</evidence>
<dbReference type="UniPathway" id="UPA00219"/>
<keyword evidence="6 9" id="KW-0133">Cell shape</keyword>
<dbReference type="InterPro" id="IPR038063">
    <property type="entry name" value="Transpep_catalytic_dom"/>
</dbReference>
<proteinExistence type="inferred from homology"/>
<dbReference type="GO" id="GO:0016757">
    <property type="term" value="F:glycosyltransferase activity"/>
    <property type="evidence" value="ECO:0007669"/>
    <property type="project" value="UniProtKB-KW"/>
</dbReference>
<dbReference type="EMBL" id="BANC01000125">
    <property type="protein sequence ID" value="GAN81948.1"/>
    <property type="molecule type" value="Genomic_DNA"/>
</dbReference>
<keyword evidence="12" id="KW-1185">Reference proteome</keyword>
<evidence type="ECO:0000313" key="12">
    <source>
        <dbReference type="Proteomes" id="UP000032668"/>
    </source>
</evidence>
<evidence type="ECO:0000256" key="7">
    <source>
        <dbReference type="ARBA" id="ARBA00022984"/>
    </source>
</evidence>
<comment type="similarity">
    <text evidence="2">Belongs to the YkuD family.</text>
</comment>
<sequence length="221" mass="23217">MAAAPARAALPQTPLSSTAAAALLMDWHQLLAQYPAANDKVFIAVDVARQQLYFFRNGVLADTWPVSTASRGTGERDGSFETPLGVFEISGKIGAGLPAFAVLDRHGPTGGIARPVFTPDDPAANEMITTRILTLTGLEPGWNEGGDVDTRARHIYIHGTADLGQLGQPASKGCIQMAPGAVIRLFRAVQPGTIVLIILGPGTLETMPGDPPAIVADRDED</sequence>
<dbReference type="GO" id="GO:0071555">
    <property type="term" value="P:cell wall organization"/>
    <property type="evidence" value="ECO:0007669"/>
    <property type="project" value="UniProtKB-UniRule"/>
</dbReference>
<feature type="domain" description="L,D-TPase catalytic" evidence="10">
    <location>
        <begin position="41"/>
        <end position="198"/>
    </location>
</feature>
<evidence type="ECO:0000256" key="1">
    <source>
        <dbReference type="ARBA" id="ARBA00004752"/>
    </source>
</evidence>
<evidence type="ECO:0000256" key="3">
    <source>
        <dbReference type="ARBA" id="ARBA00022676"/>
    </source>
</evidence>
<dbReference type="Gene3D" id="2.40.440.10">
    <property type="entry name" value="L,D-transpeptidase catalytic domain-like"/>
    <property type="match status" value="1"/>
</dbReference>
<dbReference type="InterPro" id="IPR050979">
    <property type="entry name" value="LD-transpeptidase"/>
</dbReference>
<dbReference type="GO" id="GO:0018104">
    <property type="term" value="P:peptidoglycan-protein cross-linking"/>
    <property type="evidence" value="ECO:0007669"/>
    <property type="project" value="TreeGrafter"/>
</dbReference>
<dbReference type="GO" id="GO:0008360">
    <property type="term" value="P:regulation of cell shape"/>
    <property type="evidence" value="ECO:0007669"/>
    <property type="project" value="UniProtKB-UniRule"/>
</dbReference>
<feature type="active site" description="Nucleophile" evidence="9">
    <location>
        <position position="174"/>
    </location>
</feature>
<organism evidence="11 12">
    <name type="scientific">Acidocella aminolytica 101 = DSM 11237</name>
    <dbReference type="NCBI Taxonomy" id="1120923"/>
    <lineage>
        <taxon>Bacteria</taxon>
        <taxon>Pseudomonadati</taxon>
        <taxon>Pseudomonadota</taxon>
        <taxon>Alphaproteobacteria</taxon>
        <taxon>Acetobacterales</taxon>
        <taxon>Acidocellaceae</taxon>
        <taxon>Acidocella</taxon>
    </lineage>
</organism>
<reference evidence="11 12" key="1">
    <citation type="submission" date="2012-11" db="EMBL/GenBank/DDBJ databases">
        <title>Whole genome sequence of Acidocella aminolytica 101 = DSM 11237.</title>
        <authorList>
            <person name="Azuma Y."/>
            <person name="Higashiura N."/>
            <person name="Hirakawa H."/>
            <person name="Matsushita K."/>
        </authorList>
    </citation>
    <scope>NUCLEOTIDE SEQUENCE [LARGE SCALE GENOMIC DNA]</scope>
    <source>
        <strain evidence="12">101 / DSM 11237</strain>
    </source>
</reference>
<dbReference type="InterPro" id="IPR005490">
    <property type="entry name" value="LD_TPept_cat_dom"/>
</dbReference>